<feature type="transmembrane region" description="Helical" evidence="9">
    <location>
        <begin position="189"/>
        <end position="215"/>
    </location>
</feature>
<evidence type="ECO:0000256" key="4">
    <source>
        <dbReference type="ARBA" id="ARBA00022989"/>
    </source>
</evidence>
<protein>
    <recommendedName>
        <fullName evidence="10">Cation/H+ exchanger transmembrane domain-containing protein</fullName>
    </recommendedName>
</protein>
<keyword evidence="8" id="KW-0739">Sodium transport</keyword>
<dbReference type="EMBL" id="JABANO010011147">
    <property type="protein sequence ID" value="KAF4743946.1"/>
    <property type="molecule type" value="Genomic_DNA"/>
</dbReference>
<comment type="subcellular location">
    <subcellularLocation>
        <location evidence="1">Membrane</location>
        <topology evidence="1">Multi-pass membrane protein</topology>
    </subcellularLocation>
</comment>
<feature type="non-terminal residue" evidence="11">
    <location>
        <position position="243"/>
    </location>
</feature>
<evidence type="ECO:0000256" key="5">
    <source>
        <dbReference type="ARBA" id="ARBA00023053"/>
    </source>
</evidence>
<organism evidence="11 12">
    <name type="scientific">Perkinsus olseni</name>
    <name type="common">Perkinsus atlanticus</name>
    <dbReference type="NCBI Taxonomy" id="32597"/>
    <lineage>
        <taxon>Eukaryota</taxon>
        <taxon>Sar</taxon>
        <taxon>Alveolata</taxon>
        <taxon>Perkinsozoa</taxon>
        <taxon>Perkinsea</taxon>
        <taxon>Perkinsida</taxon>
        <taxon>Perkinsidae</taxon>
        <taxon>Perkinsus</taxon>
    </lineage>
</organism>
<keyword evidence="2" id="KW-0813">Transport</keyword>
<evidence type="ECO:0000313" key="12">
    <source>
        <dbReference type="Proteomes" id="UP000553632"/>
    </source>
</evidence>
<dbReference type="Gene3D" id="6.10.140.1330">
    <property type="match status" value="1"/>
</dbReference>
<keyword evidence="5" id="KW-0915">Sodium</keyword>
<sequence length="243" mass="26384">AVMALMGGSKYRPNKTLHSLVFGESVLNDAVAIVLFAAYQQAYFSPRGTSSGLAQSPLLHFLTGSMERSPVRFLAGTFVKSLVHFEYPSHIVKGIKCSHEENPQVDEAGFTALTRRRSQAGVKGDQSTGSGCQSIVPQAKILMGIALFVVTFGSVIFGILSGALVSASYRKSSLVSYPKYEIAGMFLSIYLTFSLAELLGLSGIMAIFFFGLMLCRYNFHNLSKPSQVASRLVFETLAFFSET</sequence>
<evidence type="ECO:0000256" key="7">
    <source>
        <dbReference type="ARBA" id="ARBA00023136"/>
    </source>
</evidence>
<name>A0A7J6THS1_PEROL</name>
<dbReference type="PANTHER" id="PTHR10110">
    <property type="entry name" value="SODIUM/HYDROGEN EXCHANGER"/>
    <property type="match status" value="1"/>
</dbReference>
<evidence type="ECO:0000256" key="2">
    <source>
        <dbReference type="ARBA" id="ARBA00022448"/>
    </source>
</evidence>
<accession>A0A7J6THS1</accession>
<evidence type="ECO:0000256" key="3">
    <source>
        <dbReference type="ARBA" id="ARBA00022692"/>
    </source>
</evidence>
<dbReference type="GO" id="GO:0051453">
    <property type="term" value="P:regulation of intracellular pH"/>
    <property type="evidence" value="ECO:0007669"/>
    <property type="project" value="TreeGrafter"/>
</dbReference>
<dbReference type="GO" id="GO:0015386">
    <property type="term" value="F:potassium:proton antiporter activity"/>
    <property type="evidence" value="ECO:0007669"/>
    <property type="project" value="TreeGrafter"/>
</dbReference>
<evidence type="ECO:0000256" key="6">
    <source>
        <dbReference type="ARBA" id="ARBA00023065"/>
    </source>
</evidence>
<dbReference type="Pfam" id="PF00999">
    <property type="entry name" value="Na_H_Exchanger"/>
    <property type="match status" value="1"/>
</dbReference>
<dbReference type="GO" id="GO:0098719">
    <property type="term" value="P:sodium ion import across plasma membrane"/>
    <property type="evidence" value="ECO:0007669"/>
    <property type="project" value="TreeGrafter"/>
</dbReference>
<reference evidence="11 12" key="1">
    <citation type="submission" date="2020-04" db="EMBL/GenBank/DDBJ databases">
        <title>Perkinsus olseni comparative genomics.</title>
        <authorList>
            <person name="Bogema D.R."/>
        </authorList>
    </citation>
    <scope>NUCLEOTIDE SEQUENCE [LARGE SCALE GENOMIC DNA]</scope>
    <source>
        <strain evidence="11 12">ATCC PRA-207</strain>
    </source>
</reference>
<keyword evidence="3 9" id="KW-0812">Transmembrane</keyword>
<keyword evidence="4 9" id="KW-1133">Transmembrane helix</keyword>
<dbReference type="InterPro" id="IPR018422">
    <property type="entry name" value="Cation/H_exchanger_CPA1"/>
</dbReference>
<feature type="non-terminal residue" evidence="11">
    <location>
        <position position="1"/>
    </location>
</feature>
<keyword evidence="7 9" id="KW-0472">Membrane</keyword>
<evidence type="ECO:0000256" key="1">
    <source>
        <dbReference type="ARBA" id="ARBA00004141"/>
    </source>
</evidence>
<feature type="domain" description="Cation/H+ exchanger transmembrane" evidence="10">
    <location>
        <begin position="142"/>
        <end position="240"/>
    </location>
</feature>
<dbReference type="PANTHER" id="PTHR10110:SF187">
    <property type="entry name" value="SODIUM_HYDROGEN EXCHANGER"/>
    <property type="match status" value="1"/>
</dbReference>
<dbReference type="GO" id="GO:0005886">
    <property type="term" value="C:plasma membrane"/>
    <property type="evidence" value="ECO:0007669"/>
    <property type="project" value="TreeGrafter"/>
</dbReference>
<evidence type="ECO:0000256" key="9">
    <source>
        <dbReference type="SAM" id="Phobius"/>
    </source>
</evidence>
<keyword evidence="6" id="KW-0406">Ion transport</keyword>
<dbReference type="InterPro" id="IPR006153">
    <property type="entry name" value="Cation/H_exchanger_TM"/>
</dbReference>
<dbReference type="GO" id="GO:0015385">
    <property type="term" value="F:sodium:proton antiporter activity"/>
    <property type="evidence" value="ECO:0007669"/>
    <property type="project" value="InterPro"/>
</dbReference>
<evidence type="ECO:0000259" key="10">
    <source>
        <dbReference type="Pfam" id="PF00999"/>
    </source>
</evidence>
<comment type="caution">
    <text evidence="11">The sequence shown here is derived from an EMBL/GenBank/DDBJ whole genome shotgun (WGS) entry which is preliminary data.</text>
</comment>
<dbReference type="AlphaFoldDB" id="A0A7J6THS1"/>
<evidence type="ECO:0000256" key="8">
    <source>
        <dbReference type="ARBA" id="ARBA00023201"/>
    </source>
</evidence>
<evidence type="ECO:0000313" key="11">
    <source>
        <dbReference type="EMBL" id="KAF4743946.1"/>
    </source>
</evidence>
<proteinExistence type="predicted"/>
<feature type="transmembrane region" description="Helical" evidence="9">
    <location>
        <begin position="145"/>
        <end position="169"/>
    </location>
</feature>
<gene>
    <name evidence="11" type="ORF">FOZ63_015861</name>
</gene>
<dbReference type="Proteomes" id="UP000553632">
    <property type="component" value="Unassembled WGS sequence"/>
</dbReference>
<keyword evidence="12" id="KW-1185">Reference proteome</keyword>
<feature type="transmembrane region" description="Helical" evidence="9">
    <location>
        <begin position="20"/>
        <end position="39"/>
    </location>
</feature>